<dbReference type="InterPro" id="IPR001236">
    <property type="entry name" value="Lactate/malate_DH_N"/>
</dbReference>
<feature type="binding site" evidence="4">
    <location>
        <position position="39"/>
    </location>
    <ligand>
        <name>NAD(+)</name>
        <dbReference type="ChEBI" id="CHEBI:57540"/>
    </ligand>
</feature>
<dbReference type="GO" id="GO:0004459">
    <property type="term" value="F:L-lactate dehydrogenase (NAD+) activity"/>
    <property type="evidence" value="ECO:0007669"/>
    <property type="project" value="TreeGrafter"/>
</dbReference>
<accession>A1C5Q5</accession>
<dbReference type="InterPro" id="IPR015955">
    <property type="entry name" value="Lactate_DH/Glyco_Ohase_4_C"/>
</dbReference>
<evidence type="ECO:0000256" key="2">
    <source>
        <dbReference type="ARBA" id="ARBA00023027"/>
    </source>
</evidence>
<comment type="similarity">
    <text evidence="5">Belongs to the LDH/MDH superfamily.</text>
</comment>
<dbReference type="Proteomes" id="UP000006701">
    <property type="component" value="Unassembled WGS sequence"/>
</dbReference>
<dbReference type="SUPFAM" id="SSF56327">
    <property type="entry name" value="LDH C-terminal domain-like"/>
    <property type="match status" value="1"/>
</dbReference>
<feature type="binding site" evidence="4">
    <location>
        <position position="101"/>
    </location>
    <ligand>
        <name>NAD(+)</name>
        <dbReference type="ChEBI" id="CHEBI:57540"/>
    </ligand>
</feature>
<dbReference type="InterPro" id="IPR036291">
    <property type="entry name" value="NAD(P)-bd_dom_sf"/>
</dbReference>
<dbReference type="OrthoDB" id="6270329at2759"/>
<dbReference type="Pfam" id="PF02866">
    <property type="entry name" value="Ldh_1_C"/>
    <property type="match status" value="1"/>
</dbReference>
<keyword evidence="9" id="KW-1185">Reference proteome</keyword>
<dbReference type="Gene3D" id="3.40.50.720">
    <property type="entry name" value="NAD(P)-binding Rossmann-like Domain"/>
    <property type="match status" value="1"/>
</dbReference>
<organism evidence="8 9">
    <name type="scientific">Aspergillus clavatus (strain ATCC 1007 / CBS 513.65 / DSM 816 / NCTC 3887 / NRRL 1 / QM 1276 / 107)</name>
    <dbReference type="NCBI Taxonomy" id="344612"/>
    <lineage>
        <taxon>Eukaryota</taxon>
        <taxon>Fungi</taxon>
        <taxon>Dikarya</taxon>
        <taxon>Ascomycota</taxon>
        <taxon>Pezizomycotina</taxon>
        <taxon>Eurotiomycetes</taxon>
        <taxon>Eurotiomycetidae</taxon>
        <taxon>Eurotiales</taxon>
        <taxon>Aspergillaceae</taxon>
        <taxon>Aspergillus</taxon>
        <taxon>Aspergillus subgen. Fumigati</taxon>
    </lineage>
</organism>
<feature type="binding site" evidence="4">
    <location>
        <begin position="14"/>
        <end position="19"/>
    </location>
    <ligand>
        <name>NAD(+)</name>
        <dbReference type="ChEBI" id="CHEBI:57540"/>
    </ligand>
</feature>
<feature type="domain" description="Lactate/malate dehydrogenase N-terminal" evidence="6">
    <location>
        <begin position="9"/>
        <end position="148"/>
    </location>
</feature>
<dbReference type="eggNOG" id="KOG1495">
    <property type="taxonomic scope" value="Eukaryota"/>
</dbReference>
<evidence type="ECO:0000313" key="8">
    <source>
        <dbReference type="EMBL" id="EAW15023.1"/>
    </source>
</evidence>
<feature type="domain" description="Lactate/malate dehydrogenase C-terminal" evidence="7">
    <location>
        <begin position="151"/>
        <end position="310"/>
    </location>
</feature>
<proteinExistence type="inferred from homology"/>
<dbReference type="PRINTS" id="PR00086">
    <property type="entry name" value="LLDHDRGNASE"/>
</dbReference>
<dbReference type="KEGG" id="act:ACLA_004370"/>
<dbReference type="Pfam" id="PF00056">
    <property type="entry name" value="Ldh_1_N"/>
    <property type="match status" value="1"/>
</dbReference>
<feature type="binding site" evidence="4">
    <location>
        <begin position="124"/>
        <end position="126"/>
    </location>
    <ligand>
        <name>NAD(+)</name>
        <dbReference type="ChEBI" id="CHEBI:57540"/>
    </ligand>
</feature>
<dbReference type="VEuPathDB" id="FungiDB:ACLA_004370"/>
<dbReference type="InterPro" id="IPR022383">
    <property type="entry name" value="Lactate/malate_DH_C"/>
</dbReference>
<dbReference type="InterPro" id="IPR001557">
    <property type="entry name" value="L-lactate/malate_DH"/>
</dbReference>
<dbReference type="HOGENOM" id="CLU_045401_1_2_1"/>
<evidence type="ECO:0000259" key="7">
    <source>
        <dbReference type="Pfam" id="PF02866"/>
    </source>
</evidence>
<evidence type="ECO:0000256" key="5">
    <source>
        <dbReference type="RuleBase" id="RU003369"/>
    </source>
</evidence>
<dbReference type="GO" id="GO:0006089">
    <property type="term" value="P:lactate metabolic process"/>
    <property type="evidence" value="ECO:0007669"/>
    <property type="project" value="TreeGrafter"/>
</dbReference>
<evidence type="ECO:0000256" key="4">
    <source>
        <dbReference type="PIRSR" id="PIRSR000102-3"/>
    </source>
</evidence>
<dbReference type="AlphaFoldDB" id="A1C5Q5"/>
<sequence>MSSATPGPRIAIVGVGQVGGAAANALILGSVARELLLVDVKIPLRNAQVQELSDVSNMSGGAETRIRAGTYEEAGQCDIVVITAGSKYSVGETSVQHMYRNMGIVQKIIPAMRPFRPDTILLVVSNPVDLLTTVAQQLSGLPPTQVLGSGTLLESVRLRGLVAKTTGVAPDSVDLYVLGVHGIGETVAWSTATVGGLSLARAIPPNSLDPIQLARECRQISQTIIHAKGAIPLGTGAIISKVCSSILRDQRDIYPISHYQEDFGCCFSLPVIIGRKGILRTIRVAANAEEWDGITKSARDLNETIQHVKEGA</sequence>
<feature type="active site" description="Proton acceptor" evidence="3">
    <location>
        <position position="181"/>
    </location>
</feature>
<evidence type="ECO:0000256" key="1">
    <source>
        <dbReference type="ARBA" id="ARBA00023002"/>
    </source>
</evidence>
<evidence type="ECO:0000313" key="9">
    <source>
        <dbReference type="Proteomes" id="UP000006701"/>
    </source>
</evidence>
<evidence type="ECO:0000256" key="3">
    <source>
        <dbReference type="PIRSR" id="PIRSR000102-1"/>
    </source>
</evidence>
<evidence type="ECO:0000259" key="6">
    <source>
        <dbReference type="Pfam" id="PF00056"/>
    </source>
</evidence>
<dbReference type="PANTHER" id="PTHR43128">
    <property type="entry name" value="L-2-HYDROXYCARBOXYLATE DEHYDROGENASE (NAD(P)(+))"/>
    <property type="match status" value="1"/>
</dbReference>
<dbReference type="GeneID" id="4708334"/>
<keyword evidence="2 4" id="KW-0520">NAD</keyword>
<protein>
    <submittedName>
        <fullName evidence="8">L-lactate dehydrogenase</fullName>
    </submittedName>
</protein>
<dbReference type="CDD" id="cd00300">
    <property type="entry name" value="LDH_like"/>
    <property type="match status" value="1"/>
</dbReference>
<dbReference type="SUPFAM" id="SSF51735">
    <property type="entry name" value="NAD(P)-binding Rossmann-fold domains"/>
    <property type="match status" value="1"/>
</dbReference>
<dbReference type="PIRSF" id="PIRSF000102">
    <property type="entry name" value="Lac_mal_DH"/>
    <property type="match status" value="1"/>
</dbReference>
<keyword evidence="1 5" id="KW-0560">Oxidoreductase</keyword>
<gene>
    <name evidence="8" type="ORF">ACLA_004370</name>
</gene>
<dbReference type="STRING" id="344612.A1C5Q5"/>
<dbReference type="PANTHER" id="PTHR43128:SF16">
    <property type="entry name" value="L-LACTATE DEHYDROGENASE"/>
    <property type="match status" value="1"/>
</dbReference>
<dbReference type="Gene3D" id="3.90.110.10">
    <property type="entry name" value="Lactate dehydrogenase/glycoside hydrolase, family 4, C-terminal"/>
    <property type="match status" value="1"/>
</dbReference>
<dbReference type="RefSeq" id="XP_001276449.1">
    <property type="nucleotide sequence ID" value="XM_001276448.1"/>
</dbReference>
<name>A1C5Q5_ASPCL</name>
<dbReference type="EMBL" id="DS027004">
    <property type="protein sequence ID" value="EAW15023.1"/>
    <property type="molecule type" value="Genomic_DNA"/>
</dbReference>
<dbReference type="OMA" id="THLDSMR"/>
<reference evidence="8 9" key="1">
    <citation type="journal article" date="2008" name="PLoS Genet.">
        <title>Genomic islands in the pathogenic filamentous fungus Aspergillus fumigatus.</title>
        <authorList>
            <person name="Fedorova N.D."/>
            <person name="Khaldi N."/>
            <person name="Joardar V.S."/>
            <person name="Maiti R."/>
            <person name="Amedeo P."/>
            <person name="Anderson M.J."/>
            <person name="Crabtree J."/>
            <person name="Silva J.C."/>
            <person name="Badger J.H."/>
            <person name="Albarraq A."/>
            <person name="Angiuoli S."/>
            <person name="Bussey H."/>
            <person name="Bowyer P."/>
            <person name="Cotty P.J."/>
            <person name="Dyer P.S."/>
            <person name="Egan A."/>
            <person name="Galens K."/>
            <person name="Fraser-Liggett C.M."/>
            <person name="Haas B.J."/>
            <person name="Inman J.M."/>
            <person name="Kent R."/>
            <person name="Lemieux S."/>
            <person name="Malavazi I."/>
            <person name="Orvis J."/>
            <person name="Roemer T."/>
            <person name="Ronning C.M."/>
            <person name="Sundaram J.P."/>
            <person name="Sutton G."/>
            <person name="Turner G."/>
            <person name="Venter J.C."/>
            <person name="White O.R."/>
            <person name="Whitty B.R."/>
            <person name="Youngman P."/>
            <person name="Wolfe K.H."/>
            <person name="Goldman G.H."/>
            <person name="Wortman J.R."/>
            <person name="Jiang B."/>
            <person name="Denning D.W."/>
            <person name="Nierman W.C."/>
        </authorList>
    </citation>
    <scope>NUCLEOTIDE SEQUENCE [LARGE SCALE GENOMIC DNA]</scope>
    <source>
        <strain evidence="9">ATCC 1007 / CBS 513.65 / DSM 816 / NCTC 3887 / NRRL 1</strain>
    </source>
</reference>